<dbReference type="PANTHER" id="PTHR10605">
    <property type="entry name" value="HEPARAN SULFATE SULFOTRANSFERASE"/>
    <property type="match status" value="1"/>
</dbReference>
<keyword evidence="4" id="KW-0812">Transmembrane</keyword>
<evidence type="ECO:0000256" key="3">
    <source>
        <dbReference type="SAM" id="MobiDB-lite"/>
    </source>
</evidence>
<dbReference type="AlphaFoldDB" id="F2UN56"/>
<feature type="active site" description="For sulfotransferase activity" evidence="2">
    <location>
        <position position="242"/>
    </location>
</feature>
<evidence type="ECO:0000256" key="1">
    <source>
        <dbReference type="ARBA" id="ARBA00022679"/>
    </source>
</evidence>
<dbReference type="EMBL" id="GL832983">
    <property type="protein sequence ID" value="EGD78555.1"/>
    <property type="molecule type" value="Genomic_DNA"/>
</dbReference>
<dbReference type="GO" id="GO:0008146">
    <property type="term" value="F:sulfotransferase activity"/>
    <property type="evidence" value="ECO:0007669"/>
    <property type="project" value="InterPro"/>
</dbReference>
<feature type="compositionally biased region" description="Gly residues" evidence="3">
    <location>
        <begin position="502"/>
        <end position="512"/>
    </location>
</feature>
<dbReference type="Gene3D" id="3.40.50.300">
    <property type="entry name" value="P-loop containing nucleotide triphosphate hydrolases"/>
    <property type="match status" value="2"/>
</dbReference>
<evidence type="ECO:0000313" key="5">
    <source>
        <dbReference type="EMBL" id="EGD78555.1"/>
    </source>
</evidence>
<feature type="compositionally biased region" description="Low complexity" evidence="3">
    <location>
        <begin position="114"/>
        <end position="125"/>
    </location>
</feature>
<dbReference type="InterPro" id="IPR037359">
    <property type="entry name" value="NST/OST"/>
</dbReference>
<feature type="transmembrane region" description="Helical" evidence="4">
    <location>
        <begin position="20"/>
        <end position="41"/>
    </location>
</feature>
<feature type="compositionally biased region" description="Acidic residues" evidence="3">
    <location>
        <begin position="166"/>
        <end position="175"/>
    </location>
</feature>
<proteinExistence type="predicted"/>
<accession>F2UN56</accession>
<dbReference type="InterPro" id="IPR027417">
    <property type="entry name" value="P-loop_NTPase"/>
</dbReference>
<dbReference type="SUPFAM" id="SSF52540">
    <property type="entry name" value="P-loop containing nucleoside triphosphate hydrolases"/>
    <property type="match status" value="2"/>
</dbReference>
<dbReference type="InParanoid" id="F2UN56"/>
<dbReference type="RefSeq" id="XP_004989504.1">
    <property type="nucleotide sequence ID" value="XM_004989447.1"/>
</dbReference>
<evidence type="ECO:0000256" key="4">
    <source>
        <dbReference type="SAM" id="Phobius"/>
    </source>
</evidence>
<protein>
    <recommendedName>
        <fullName evidence="7">Sulfotransferase domain-containing protein</fullName>
    </recommendedName>
</protein>
<evidence type="ECO:0008006" key="7">
    <source>
        <dbReference type="Google" id="ProtNLM"/>
    </source>
</evidence>
<keyword evidence="4" id="KW-0472">Membrane</keyword>
<name>F2UN56_SALR5</name>
<keyword evidence="4" id="KW-1133">Transmembrane helix</keyword>
<dbReference type="OrthoDB" id="202318at2759"/>
<evidence type="ECO:0000256" key="2">
    <source>
        <dbReference type="PIRSR" id="PIRSR637359-1"/>
    </source>
</evidence>
<reference evidence="5" key="1">
    <citation type="submission" date="2009-08" db="EMBL/GenBank/DDBJ databases">
        <title>Annotation of Salpingoeca rosetta.</title>
        <authorList>
            <consortium name="The Broad Institute Genome Sequencing Platform"/>
            <person name="Russ C."/>
            <person name="Cuomo C."/>
            <person name="Burger G."/>
            <person name="Gray M.W."/>
            <person name="Holland P.W.H."/>
            <person name="King N."/>
            <person name="Lang F.B.F."/>
            <person name="Roger A.J."/>
            <person name="Ruiz-Trillo I."/>
            <person name="Young S.K."/>
            <person name="Zeng Q."/>
            <person name="Gargeya S."/>
            <person name="Alvarado L."/>
            <person name="Berlin A."/>
            <person name="Chapman S.B."/>
            <person name="Chen Z."/>
            <person name="Freedman E."/>
            <person name="Gellesch M."/>
            <person name="Goldberg J."/>
            <person name="Griggs A."/>
            <person name="Gujja S."/>
            <person name="Heilman E."/>
            <person name="Heiman D."/>
            <person name="Howarth C."/>
            <person name="Mehta T."/>
            <person name="Neiman D."/>
            <person name="Pearson M."/>
            <person name="Roberts A."/>
            <person name="Saif S."/>
            <person name="Shea T."/>
            <person name="Shenoy N."/>
            <person name="Sisk P."/>
            <person name="Stolte C."/>
            <person name="Sykes S."/>
            <person name="White J."/>
            <person name="Yandava C."/>
            <person name="Haas B."/>
            <person name="Nusbaum C."/>
            <person name="Birren B."/>
        </authorList>
    </citation>
    <scope>NUCLEOTIDE SEQUENCE [LARGE SCALE GENOMIC DNA]</scope>
    <source>
        <strain evidence="5">ATCC 50818</strain>
    </source>
</reference>
<keyword evidence="1" id="KW-0808">Transferase</keyword>
<feature type="compositionally biased region" description="Pro residues" evidence="3">
    <location>
        <begin position="126"/>
        <end position="138"/>
    </location>
</feature>
<keyword evidence="6" id="KW-1185">Reference proteome</keyword>
<feature type="region of interest" description="Disordered" evidence="3">
    <location>
        <begin position="500"/>
        <end position="527"/>
    </location>
</feature>
<sequence>MMGAGFPTTIRLGPWRCKLVWVAVPIIVFIAVQLLTAFVIMSPQPAPTSSALAETATATAKATTGAAAAGAESPHIVQSSLDQRPVAVSSRKTRKDGTSSEVQQPGSRHAVKDASAAPAAPAAKPQLPPPSPSPPASPRAPAAAAAAEDTGGDAGKSSKNKKPGVEDDDFDDDDDGRMLQTSPLPVNVAAGRRCFDVNRTLPLDVSCFDDGRAPHGRPRCVCRDNSNTFSLLPSFFVIGAQKSGTTALMGLFLFHPKFVHMRAKEGHFFDRYEGAKPKHQKERARRWYRLMPRAPMDRSVFTGEGTPAYILTLPGIYTLKLMSSTALSLLYMDQCSAHVPNSARRETIDPTADTLLRRIAAAMDVRDASTRAALIAAINTCTPVQYVADDELHECLFTHMQDVPGFLAAVHSIKRNLGLFKCITTQLRREQQPVTVDSAGGQNVLRCFEHVPRETVPPPEMMFKLDMDCIDASMMLRTDVDIPPSSSCYDVAMALAQRVGQAGHGDGGGGGGGDDDNNNNNNNNNVDDFNGLMEVKTIKHKEYAVLPESCLRDPDNAPYLAFNPSLFWPRGSSSNIAFDFVYRGMYVDQLQVYDQMFGPNHVLIVASEDLQSKQNETFNAILRHIDVEPTDVSSISQDMIHDKISEVWPSFEETSGWRMHSETQHLNATLMHEVCRFFGLHNRRLALAYPQLEPHTRAWSDCSRFKTSW</sequence>
<dbReference type="GeneID" id="16070053"/>
<dbReference type="Proteomes" id="UP000007799">
    <property type="component" value="Unassembled WGS sequence"/>
</dbReference>
<feature type="region of interest" description="Disordered" evidence="3">
    <location>
        <begin position="65"/>
        <end position="184"/>
    </location>
</feature>
<feature type="compositionally biased region" description="Low complexity" evidence="3">
    <location>
        <begin position="518"/>
        <end position="527"/>
    </location>
</feature>
<evidence type="ECO:0000313" key="6">
    <source>
        <dbReference type="Proteomes" id="UP000007799"/>
    </source>
</evidence>
<dbReference type="KEGG" id="sre:PTSG_12855"/>
<organism evidence="6">
    <name type="scientific">Salpingoeca rosetta (strain ATCC 50818 / BSB-021)</name>
    <dbReference type="NCBI Taxonomy" id="946362"/>
    <lineage>
        <taxon>Eukaryota</taxon>
        <taxon>Choanoflagellata</taxon>
        <taxon>Craspedida</taxon>
        <taxon>Salpingoecidae</taxon>
        <taxon>Salpingoeca</taxon>
    </lineage>
</organism>
<gene>
    <name evidence="5" type="ORF">PTSG_12855</name>
</gene>
<dbReference type="PANTHER" id="PTHR10605:SF56">
    <property type="entry name" value="BIFUNCTIONAL HEPARAN SULFATE N-DEACETYLASE_N-SULFOTRANSFERASE"/>
    <property type="match status" value="1"/>
</dbReference>